<evidence type="ECO:0000313" key="1">
    <source>
        <dbReference type="EMBL" id="QMS85873.1"/>
    </source>
</evidence>
<dbReference type="Proteomes" id="UP000514720">
    <property type="component" value="Chromosome"/>
</dbReference>
<keyword evidence="2" id="KW-1185">Reference proteome</keyword>
<protein>
    <submittedName>
        <fullName evidence="1">YolD-like family protein</fullName>
    </submittedName>
</protein>
<dbReference type="EMBL" id="CP048914">
    <property type="protein sequence ID" value="QMS85873.1"/>
    <property type="molecule type" value="Genomic_DNA"/>
</dbReference>
<dbReference type="PANTHER" id="PTHR40051:SF1">
    <property type="entry name" value="YOLD-LIKE FAMILY PROTEIN"/>
    <property type="match status" value="1"/>
</dbReference>
<organism evidence="1 2">
    <name type="scientific">Candidatus Xianfuyuplasma coldseepsis</name>
    <dbReference type="NCBI Taxonomy" id="2782163"/>
    <lineage>
        <taxon>Bacteria</taxon>
        <taxon>Bacillati</taxon>
        <taxon>Mycoplasmatota</taxon>
        <taxon>Mollicutes</taxon>
        <taxon>Candidatus Izemoplasmatales</taxon>
        <taxon>Candidatus Izemoplasmataceae</taxon>
        <taxon>Candidatus Xianfuyuplasma</taxon>
    </lineage>
</organism>
<dbReference type="RefSeq" id="WP_258877685.1">
    <property type="nucleotide sequence ID" value="NZ_CP048914.1"/>
</dbReference>
<dbReference type="KEGG" id="xcl:G4Z02_08975"/>
<accession>A0A7L7KT03</accession>
<dbReference type="PANTHER" id="PTHR40051">
    <property type="entry name" value="IG HYPOTHETICAL 15966"/>
    <property type="match status" value="1"/>
</dbReference>
<dbReference type="Pfam" id="PF08863">
    <property type="entry name" value="YolD"/>
    <property type="match status" value="1"/>
</dbReference>
<gene>
    <name evidence="1" type="ORF">G4Z02_08975</name>
</gene>
<name>A0A7L7KT03_9MOLU</name>
<sequence length="109" mass="12964">MHDYVYHDRKMMKWMPFNALLEQGEYIRDLLEGREWIDMPTLSPDQEAELNYSLEQAYILHQDVTVTYYEQHKLHTVTGRITRIDVYNKFVFIGDASLTAHQITAIDIL</sequence>
<reference evidence="1 2" key="1">
    <citation type="submission" date="2020-02" db="EMBL/GenBank/DDBJ databases">
        <authorList>
            <person name="Zheng R.K."/>
            <person name="Sun C.M."/>
        </authorList>
    </citation>
    <scope>NUCLEOTIDE SEQUENCE [LARGE SCALE GENOMIC DNA]</scope>
    <source>
        <strain evidence="2">zrk13</strain>
    </source>
</reference>
<evidence type="ECO:0000313" key="2">
    <source>
        <dbReference type="Proteomes" id="UP000514720"/>
    </source>
</evidence>
<proteinExistence type="predicted"/>
<dbReference type="AlphaFoldDB" id="A0A7L7KT03"/>
<dbReference type="InterPro" id="IPR014962">
    <property type="entry name" value="YolD"/>
</dbReference>